<keyword evidence="2" id="KW-1185">Reference proteome</keyword>
<comment type="caution">
    <text evidence="1">The sequence shown here is derived from an EMBL/GenBank/DDBJ whole genome shotgun (WGS) entry which is preliminary data.</text>
</comment>
<evidence type="ECO:0008006" key="3">
    <source>
        <dbReference type="Google" id="ProtNLM"/>
    </source>
</evidence>
<protein>
    <recommendedName>
        <fullName evidence="3">DUF86 domain-containing protein</fullName>
    </recommendedName>
</protein>
<evidence type="ECO:0000313" key="1">
    <source>
        <dbReference type="EMBL" id="MFC5479649.1"/>
    </source>
</evidence>
<sequence>MDEHTRLTCIRNAWDIHQTVEDSYHRHPACNRETDPDAWRERQRFLLADMAIHLLQTALQPGAIDLEKLKNNVHAILTISDSFLPHAGLKQATDKLYSAP</sequence>
<name>A0ABW0MP35_9BURK</name>
<gene>
    <name evidence="1" type="ORF">ACFPQ5_15740</name>
</gene>
<dbReference type="Proteomes" id="UP001596101">
    <property type="component" value="Unassembled WGS sequence"/>
</dbReference>
<accession>A0ABW0MP35</accession>
<dbReference type="RefSeq" id="WP_379757521.1">
    <property type="nucleotide sequence ID" value="NZ_JBHSMR010000013.1"/>
</dbReference>
<evidence type="ECO:0000313" key="2">
    <source>
        <dbReference type="Proteomes" id="UP001596101"/>
    </source>
</evidence>
<organism evidence="1 2">
    <name type="scientific">Massilia suwonensis</name>
    <dbReference type="NCBI Taxonomy" id="648895"/>
    <lineage>
        <taxon>Bacteria</taxon>
        <taxon>Pseudomonadati</taxon>
        <taxon>Pseudomonadota</taxon>
        <taxon>Betaproteobacteria</taxon>
        <taxon>Burkholderiales</taxon>
        <taxon>Oxalobacteraceae</taxon>
        <taxon>Telluria group</taxon>
        <taxon>Massilia</taxon>
    </lineage>
</organism>
<proteinExistence type="predicted"/>
<reference evidence="2" key="1">
    <citation type="journal article" date="2019" name="Int. J. Syst. Evol. Microbiol.">
        <title>The Global Catalogue of Microorganisms (GCM) 10K type strain sequencing project: providing services to taxonomists for standard genome sequencing and annotation.</title>
        <authorList>
            <consortium name="The Broad Institute Genomics Platform"/>
            <consortium name="The Broad Institute Genome Sequencing Center for Infectious Disease"/>
            <person name="Wu L."/>
            <person name="Ma J."/>
        </authorList>
    </citation>
    <scope>NUCLEOTIDE SEQUENCE [LARGE SCALE GENOMIC DNA]</scope>
    <source>
        <strain evidence="2">CCUG 43111</strain>
    </source>
</reference>
<dbReference type="EMBL" id="JBHSMR010000013">
    <property type="protein sequence ID" value="MFC5479649.1"/>
    <property type="molecule type" value="Genomic_DNA"/>
</dbReference>